<evidence type="ECO:0000313" key="1">
    <source>
        <dbReference type="EMBL" id="SEU43228.1"/>
    </source>
</evidence>
<protein>
    <submittedName>
        <fullName evidence="1">Uncharacterized protein</fullName>
    </submittedName>
</protein>
<accession>A0A1I0LP23</accession>
<gene>
    <name evidence="1" type="ORF">SAMN05421811_12172</name>
</gene>
<organism evidence="1 2">
    <name type="scientific">Nonomuraea wenchangensis</name>
    <dbReference type="NCBI Taxonomy" id="568860"/>
    <lineage>
        <taxon>Bacteria</taxon>
        <taxon>Bacillati</taxon>
        <taxon>Actinomycetota</taxon>
        <taxon>Actinomycetes</taxon>
        <taxon>Streptosporangiales</taxon>
        <taxon>Streptosporangiaceae</taxon>
        <taxon>Nonomuraea</taxon>
    </lineage>
</organism>
<dbReference type="EMBL" id="FOHX01000021">
    <property type="protein sequence ID" value="SEU43228.1"/>
    <property type="molecule type" value="Genomic_DNA"/>
</dbReference>
<sequence>MSEAASVHEAAAASDAAAVSEMAAVSELAAAYEAAAVYEVAAGPGLPRTARRFDLVFAGLFPWLTPLDDERPALPPHPLAPLPDLAAQAADSLLVRHASPELKSAARTRLAAGTTAEQDQLEVWARLLADALRNRVESEQKDRSYYLLQSPLEAIFPLTAHLMGVHLGEHPFPMLLPALPIAAATHDLTGPHDPDGALLRGVRAAMNTWATAGVTTPAFPEPETEIRAGTETGAGIGIGTGTETRAGAGAGIGIGELVTLFWRHDDASPDRATAAAHFLRQIPRQTLDMIMKSPPVQLTPLGAYGIRRLLLAHRWTISPTTPAP</sequence>
<evidence type="ECO:0000313" key="2">
    <source>
        <dbReference type="Proteomes" id="UP000199361"/>
    </source>
</evidence>
<dbReference type="Proteomes" id="UP000199361">
    <property type="component" value="Unassembled WGS sequence"/>
</dbReference>
<reference evidence="1 2" key="1">
    <citation type="submission" date="2016-10" db="EMBL/GenBank/DDBJ databases">
        <authorList>
            <person name="de Groot N.N."/>
        </authorList>
    </citation>
    <scope>NUCLEOTIDE SEQUENCE [LARGE SCALE GENOMIC DNA]</scope>
    <source>
        <strain evidence="1 2">CGMCC 4.5598</strain>
    </source>
</reference>
<keyword evidence="2" id="KW-1185">Reference proteome</keyword>
<name>A0A1I0LP23_9ACTN</name>
<dbReference type="AlphaFoldDB" id="A0A1I0LP23"/>
<proteinExistence type="predicted"/>
<dbReference type="STRING" id="568860.SAMN05421811_12172"/>